<dbReference type="Proteomes" id="UP000481861">
    <property type="component" value="Unassembled WGS sequence"/>
</dbReference>
<gene>
    <name evidence="2" type="ORF">BDV95DRAFT_193398</name>
</gene>
<name>A0A7C8M418_9PLEO</name>
<feature type="region of interest" description="Disordered" evidence="1">
    <location>
        <begin position="85"/>
        <end position="105"/>
    </location>
</feature>
<evidence type="ECO:0000313" key="3">
    <source>
        <dbReference type="Proteomes" id="UP000481861"/>
    </source>
</evidence>
<accession>A0A7C8M418</accession>
<comment type="caution">
    <text evidence="2">The sequence shown here is derived from an EMBL/GenBank/DDBJ whole genome shotgun (WGS) entry which is preliminary data.</text>
</comment>
<keyword evidence="3" id="KW-1185">Reference proteome</keyword>
<reference evidence="2 3" key="1">
    <citation type="submission" date="2020-01" db="EMBL/GenBank/DDBJ databases">
        <authorList>
            <consortium name="DOE Joint Genome Institute"/>
            <person name="Haridas S."/>
            <person name="Albert R."/>
            <person name="Binder M."/>
            <person name="Bloem J."/>
            <person name="Labutti K."/>
            <person name="Salamov A."/>
            <person name="Andreopoulos B."/>
            <person name="Baker S.E."/>
            <person name="Barry K."/>
            <person name="Bills G."/>
            <person name="Bluhm B.H."/>
            <person name="Cannon C."/>
            <person name="Castanera R."/>
            <person name="Culley D.E."/>
            <person name="Daum C."/>
            <person name="Ezra D."/>
            <person name="Gonzalez J.B."/>
            <person name="Henrissat B."/>
            <person name="Kuo A."/>
            <person name="Liang C."/>
            <person name="Lipzen A."/>
            <person name="Lutzoni F."/>
            <person name="Magnuson J."/>
            <person name="Mondo S."/>
            <person name="Nolan M."/>
            <person name="Ohm R."/>
            <person name="Pangilinan J."/>
            <person name="Park H.-J.H."/>
            <person name="Ramirez L."/>
            <person name="Alfaro M."/>
            <person name="Sun H."/>
            <person name="Tritt A."/>
            <person name="Yoshinaga Y."/>
            <person name="Zwiers L.-H.L."/>
            <person name="Turgeon B.G."/>
            <person name="Goodwin S.B."/>
            <person name="Spatafora J.W."/>
            <person name="Crous P.W."/>
            <person name="Grigoriev I.V."/>
        </authorList>
    </citation>
    <scope>NUCLEOTIDE SEQUENCE [LARGE SCALE GENOMIC DNA]</scope>
    <source>
        <strain evidence="2 3">CBS 611.86</strain>
    </source>
</reference>
<proteinExistence type="predicted"/>
<evidence type="ECO:0000256" key="1">
    <source>
        <dbReference type="SAM" id="MobiDB-lite"/>
    </source>
</evidence>
<dbReference type="AlphaFoldDB" id="A0A7C8M418"/>
<organism evidence="2 3">
    <name type="scientific">Massariosphaeria phaeospora</name>
    <dbReference type="NCBI Taxonomy" id="100035"/>
    <lineage>
        <taxon>Eukaryota</taxon>
        <taxon>Fungi</taxon>
        <taxon>Dikarya</taxon>
        <taxon>Ascomycota</taxon>
        <taxon>Pezizomycotina</taxon>
        <taxon>Dothideomycetes</taxon>
        <taxon>Pleosporomycetidae</taxon>
        <taxon>Pleosporales</taxon>
        <taxon>Pleosporales incertae sedis</taxon>
        <taxon>Massariosphaeria</taxon>
    </lineage>
</organism>
<dbReference type="EMBL" id="JAADJZ010000025">
    <property type="protein sequence ID" value="KAF2867021.1"/>
    <property type="molecule type" value="Genomic_DNA"/>
</dbReference>
<evidence type="ECO:0000313" key="2">
    <source>
        <dbReference type="EMBL" id="KAF2867021.1"/>
    </source>
</evidence>
<protein>
    <submittedName>
        <fullName evidence="2">Uncharacterized protein</fullName>
    </submittedName>
</protein>
<sequence length="358" mass="38719">MAGWLETWTTAPYIVHVWWVSRRLRTAANYPARCPTAITSRGRTTFDTTTHCEDRVVRARHGTLPATASSAAQRTLGIQRLATVHRPPSQRPFSRTRPLHGARTPASPAAVPAACGCICRLLELCTAQRTLQHAPIWPNHQPRTPGRLRAAIPPSRTRACDTIDCLAGRTAQGEATPTRPPPNGFRSELCASAATLSAPCDHDPNGRRAPARCQMGPSCCVGPPARGSHHQTSQARACPPQRANFQRRAHLRARNRNRNRNRATQLRPHGTSCRCAAGCDLADGALRALNLARNQFRELSAQSLDRQSSGCIPALSCTLAALAATAPRRSLSAVLTPAARPLSSSLSSITRAHPVRVH</sequence>